<dbReference type="Proteomes" id="UP000305836">
    <property type="component" value="Unassembled WGS sequence"/>
</dbReference>
<protein>
    <submittedName>
        <fullName evidence="2">Peroxiredoxin family protein</fullName>
    </submittedName>
</protein>
<organism evidence="2 3">
    <name type="scientific">Kribbella jiaozuonensis</name>
    <dbReference type="NCBI Taxonomy" id="2575441"/>
    <lineage>
        <taxon>Bacteria</taxon>
        <taxon>Bacillati</taxon>
        <taxon>Actinomycetota</taxon>
        <taxon>Actinomycetes</taxon>
        <taxon>Propionibacteriales</taxon>
        <taxon>Kribbellaceae</taxon>
        <taxon>Kribbella</taxon>
    </lineage>
</organism>
<dbReference type="InterPro" id="IPR036249">
    <property type="entry name" value="Thioredoxin-like_sf"/>
</dbReference>
<gene>
    <name evidence="2" type="ORF">FDA38_31180</name>
</gene>
<dbReference type="AlphaFoldDB" id="A0A4V5UXZ1"/>
<dbReference type="PROSITE" id="PS51352">
    <property type="entry name" value="THIOREDOXIN_2"/>
    <property type="match status" value="1"/>
</dbReference>
<dbReference type="Gene3D" id="3.40.30.10">
    <property type="entry name" value="Glutaredoxin"/>
    <property type="match status" value="1"/>
</dbReference>
<reference evidence="2 3" key="1">
    <citation type="submission" date="2019-04" db="EMBL/GenBank/DDBJ databases">
        <title>Kribbella sp. NEAU-THZ 27 nov., a novel actinomycete isolated from soil.</title>
        <authorList>
            <person name="Duan L."/>
        </authorList>
    </citation>
    <scope>NUCLEOTIDE SEQUENCE [LARGE SCALE GENOMIC DNA]</scope>
    <source>
        <strain evidence="3">NEAU-THZ27</strain>
    </source>
</reference>
<feature type="domain" description="Thioredoxin" evidence="1">
    <location>
        <begin position="4"/>
        <end position="156"/>
    </location>
</feature>
<name>A0A4V5UXZ1_9ACTN</name>
<dbReference type="Pfam" id="PF00578">
    <property type="entry name" value="AhpC-TSA"/>
    <property type="match status" value="1"/>
</dbReference>
<dbReference type="GO" id="GO:0016209">
    <property type="term" value="F:antioxidant activity"/>
    <property type="evidence" value="ECO:0007669"/>
    <property type="project" value="InterPro"/>
</dbReference>
<dbReference type="RefSeq" id="WP_137257667.1">
    <property type="nucleotide sequence ID" value="NZ_JBHSPQ010000003.1"/>
</dbReference>
<keyword evidence="3" id="KW-1185">Reference proteome</keyword>
<dbReference type="EMBL" id="SZPZ01000004">
    <property type="protein sequence ID" value="TKK76803.1"/>
    <property type="molecule type" value="Genomic_DNA"/>
</dbReference>
<comment type="caution">
    <text evidence="2">The sequence shown here is derived from an EMBL/GenBank/DDBJ whole genome shotgun (WGS) entry which is preliminary data.</text>
</comment>
<evidence type="ECO:0000259" key="1">
    <source>
        <dbReference type="PROSITE" id="PS51352"/>
    </source>
</evidence>
<evidence type="ECO:0000313" key="2">
    <source>
        <dbReference type="EMBL" id="TKK76803.1"/>
    </source>
</evidence>
<dbReference type="InterPro" id="IPR000866">
    <property type="entry name" value="AhpC/TSA"/>
</dbReference>
<dbReference type="GO" id="GO:0016491">
    <property type="term" value="F:oxidoreductase activity"/>
    <property type="evidence" value="ECO:0007669"/>
    <property type="project" value="InterPro"/>
</dbReference>
<proteinExistence type="predicted"/>
<dbReference type="SUPFAM" id="SSF52833">
    <property type="entry name" value="Thioredoxin-like"/>
    <property type="match status" value="1"/>
</dbReference>
<accession>A0A4V5UXZ1</accession>
<sequence>MSLLQPGDAFPELSLTVPGGGVVNVPEAFDGEYGVMLFYRGSWCNYCNHQLRAFQRARASLADVGIRVAALSVDDEATTAGLMERHRVTFPVGYGADACAISDLTGAFVHHDPLYLESTGFVLNPDGKVMVSVYSSGAIGRLIPEDVAGYIRHVQEHAPSPV</sequence>
<dbReference type="OrthoDB" id="9812811at2"/>
<dbReference type="InterPro" id="IPR013766">
    <property type="entry name" value="Thioredoxin_domain"/>
</dbReference>
<evidence type="ECO:0000313" key="3">
    <source>
        <dbReference type="Proteomes" id="UP000305836"/>
    </source>
</evidence>